<feature type="domain" description="Peptidase metallopeptidase" evidence="2">
    <location>
        <begin position="94"/>
        <end position="271"/>
    </location>
</feature>
<dbReference type="Proteomes" id="UP000649289">
    <property type="component" value="Unassembled WGS sequence"/>
</dbReference>
<dbReference type="InterPro" id="IPR024653">
    <property type="entry name" value="Peptidase_M10/M27/M57"/>
</dbReference>
<evidence type="ECO:0000313" key="3">
    <source>
        <dbReference type="EMBL" id="MBD3915090.1"/>
    </source>
</evidence>
<protein>
    <submittedName>
        <fullName evidence="3">Peptidase M16</fullName>
    </submittedName>
</protein>
<dbReference type="SUPFAM" id="SSF55486">
    <property type="entry name" value="Metalloproteases ('zincins'), catalytic domain"/>
    <property type="match status" value="1"/>
</dbReference>
<accession>A0ABR8MJZ7</accession>
<dbReference type="InterPro" id="IPR006026">
    <property type="entry name" value="Peptidase_Metallo"/>
</dbReference>
<keyword evidence="4" id="KW-1185">Reference proteome</keyword>
<feature type="signal peptide" evidence="1">
    <location>
        <begin position="1"/>
        <end position="28"/>
    </location>
</feature>
<gene>
    <name evidence="3" type="ORF">IEZ25_10735</name>
</gene>
<proteinExistence type="predicted"/>
<keyword evidence="1" id="KW-0732">Signal</keyword>
<evidence type="ECO:0000259" key="2">
    <source>
        <dbReference type="SMART" id="SM00235"/>
    </source>
</evidence>
<feature type="chain" id="PRO_5045715181" evidence="1">
    <location>
        <begin position="29"/>
        <end position="271"/>
    </location>
</feature>
<dbReference type="InterPro" id="IPR024079">
    <property type="entry name" value="MetalloPept_cat_dom_sf"/>
</dbReference>
<evidence type="ECO:0000313" key="4">
    <source>
        <dbReference type="Proteomes" id="UP000649289"/>
    </source>
</evidence>
<name>A0ABR8MJZ7_9ACTN</name>
<comment type="caution">
    <text evidence="3">The sequence shown here is derived from an EMBL/GenBank/DDBJ whole genome shotgun (WGS) entry which is preliminary data.</text>
</comment>
<dbReference type="Gene3D" id="3.40.390.10">
    <property type="entry name" value="Collagenase (Catalytic Domain)"/>
    <property type="match status" value="1"/>
</dbReference>
<dbReference type="RefSeq" id="WP_191199425.1">
    <property type="nucleotide sequence ID" value="NZ_BAAAPA010000005.1"/>
</dbReference>
<reference evidence="3 4" key="1">
    <citation type="submission" date="2020-09" db="EMBL/GenBank/DDBJ databases">
        <title>novel species in genus Nocardioides.</title>
        <authorList>
            <person name="Zhang G."/>
        </authorList>
    </citation>
    <scope>NUCLEOTIDE SEQUENCE [LARGE SCALE GENOMIC DNA]</scope>
    <source>
        <strain evidence="3 4">19197</strain>
    </source>
</reference>
<dbReference type="Pfam" id="PF12388">
    <property type="entry name" value="Peptidase_M57"/>
    <property type="match status" value="1"/>
</dbReference>
<sequence length="271" mass="28595">MLKTTISRSIAAAFSAGALALSMAPANAAPAGENVPTFEEFQASTFRDVGGQYVVNGDETIANTKALRDYYDRMVSSSKPGGSTSLVVNTNGGADDLWSDATTLTYCVSNSFGSDKSAIVSAMQSGAGQWEAASSGVDFTYVSSADASCNTSNSSVTFSVEPTSTTQYIARAFFPSSPKSQRNVLVNAYSLQNSGSWTPSNILAHELGHVLGFRHEHTRPEAGTCFEDNNWRPLTPYDSSSIMHYPQCNGSSSDLSMTATDRAGVASVYGS</sequence>
<dbReference type="EMBL" id="JACXYY010000004">
    <property type="protein sequence ID" value="MBD3915090.1"/>
    <property type="molecule type" value="Genomic_DNA"/>
</dbReference>
<dbReference type="SMART" id="SM00235">
    <property type="entry name" value="ZnMc"/>
    <property type="match status" value="1"/>
</dbReference>
<evidence type="ECO:0000256" key="1">
    <source>
        <dbReference type="SAM" id="SignalP"/>
    </source>
</evidence>
<organism evidence="3 4">
    <name type="scientific">Nocardioides hwasunensis</name>
    <dbReference type="NCBI Taxonomy" id="397258"/>
    <lineage>
        <taxon>Bacteria</taxon>
        <taxon>Bacillati</taxon>
        <taxon>Actinomycetota</taxon>
        <taxon>Actinomycetes</taxon>
        <taxon>Propionibacteriales</taxon>
        <taxon>Nocardioidaceae</taxon>
        <taxon>Nocardioides</taxon>
    </lineage>
</organism>